<keyword evidence="1" id="KW-0238">DNA-binding</keyword>
<evidence type="ECO:0000259" key="2">
    <source>
        <dbReference type="PROSITE" id="PS50943"/>
    </source>
</evidence>
<dbReference type="EMBL" id="BAAAPO010000010">
    <property type="protein sequence ID" value="GAA1784057.1"/>
    <property type="molecule type" value="Genomic_DNA"/>
</dbReference>
<evidence type="ECO:0000313" key="3">
    <source>
        <dbReference type="EMBL" id="GAA1784057.1"/>
    </source>
</evidence>
<dbReference type="SUPFAM" id="SSF47413">
    <property type="entry name" value="lambda repressor-like DNA-binding domains"/>
    <property type="match status" value="1"/>
</dbReference>
<evidence type="ECO:0000256" key="1">
    <source>
        <dbReference type="ARBA" id="ARBA00023125"/>
    </source>
</evidence>
<dbReference type="Gene3D" id="1.10.260.40">
    <property type="entry name" value="lambda repressor-like DNA-binding domains"/>
    <property type="match status" value="1"/>
</dbReference>
<dbReference type="InterPro" id="IPR050807">
    <property type="entry name" value="TransReg_Diox_bact_type"/>
</dbReference>
<dbReference type="PANTHER" id="PTHR46797:SF1">
    <property type="entry name" value="METHYLPHOSPHONATE SYNTHASE"/>
    <property type="match status" value="1"/>
</dbReference>
<accession>A0ABN2LD91</accession>
<protein>
    <submittedName>
        <fullName evidence="3">XRE family transcriptional regulator</fullName>
    </submittedName>
</protein>
<comment type="caution">
    <text evidence="3">The sequence shown here is derived from an EMBL/GenBank/DDBJ whole genome shotgun (WGS) entry which is preliminary data.</text>
</comment>
<feature type="domain" description="HTH cro/C1-type" evidence="2">
    <location>
        <begin position="1"/>
        <end position="54"/>
    </location>
</feature>
<dbReference type="InterPro" id="IPR014710">
    <property type="entry name" value="RmlC-like_jellyroll"/>
</dbReference>
<dbReference type="InterPro" id="IPR010982">
    <property type="entry name" value="Lambda_DNA-bd_dom_sf"/>
</dbReference>
<dbReference type="SUPFAM" id="SSF51182">
    <property type="entry name" value="RmlC-like cupins"/>
    <property type="match status" value="1"/>
</dbReference>
<sequence length="168" mass="17446">MRLRREQRGLSAAELARRAGLSKAALSGIEAGGNPTLDTLDALANALAIPLVDLLDLRSGTDTVVVRAEGMAPAESSRRLLHRLGGGHSLESWRLQMVPGEEFAGVPHAEGTVEQLLVLEGSLTLTAGTEPHDLAPGDFASFAGDRAHAYAAGPQGAIALVLIASPRT</sequence>
<dbReference type="Gene3D" id="2.60.120.10">
    <property type="entry name" value="Jelly Rolls"/>
    <property type="match status" value="1"/>
</dbReference>
<keyword evidence="4" id="KW-1185">Reference proteome</keyword>
<dbReference type="CDD" id="cd02209">
    <property type="entry name" value="cupin_XRE_C"/>
    <property type="match status" value="1"/>
</dbReference>
<dbReference type="InterPro" id="IPR013096">
    <property type="entry name" value="Cupin_2"/>
</dbReference>
<dbReference type="PANTHER" id="PTHR46797">
    <property type="entry name" value="HTH-TYPE TRANSCRIPTIONAL REGULATOR"/>
    <property type="match status" value="1"/>
</dbReference>
<gene>
    <name evidence="3" type="ORF">GCM10009811_06720</name>
</gene>
<dbReference type="InterPro" id="IPR001387">
    <property type="entry name" value="Cro/C1-type_HTH"/>
</dbReference>
<dbReference type="InterPro" id="IPR011051">
    <property type="entry name" value="RmlC_Cupin_sf"/>
</dbReference>
<dbReference type="PROSITE" id="PS50943">
    <property type="entry name" value="HTH_CROC1"/>
    <property type="match status" value="1"/>
</dbReference>
<dbReference type="Pfam" id="PF07883">
    <property type="entry name" value="Cupin_2"/>
    <property type="match status" value="1"/>
</dbReference>
<dbReference type="CDD" id="cd00093">
    <property type="entry name" value="HTH_XRE"/>
    <property type="match status" value="1"/>
</dbReference>
<reference evidence="3 4" key="1">
    <citation type="journal article" date="2019" name="Int. J. Syst. Evol. Microbiol.">
        <title>The Global Catalogue of Microorganisms (GCM) 10K type strain sequencing project: providing services to taxonomists for standard genome sequencing and annotation.</title>
        <authorList>
            <consortium name="The Broad Institute Genomics Platform"/>
            <consortium name="The Broad Institute Genome Sequencing Center for Infectious Disease"/>
            <person name="Wu L."/>
            <person name="Ma J."/>
        </authorList>
    </citation>
    <scope>NUCLEOTIDE SEQUENCE [LARGE SCALE GENOMIC DNA]</scope>
    <source>
        <strain evidence="3 4">JCM 15592</strain>
    </source>
</reference>
<organism evidence="3 4">
    <name type="scientific">Nostocoides veronense</name>
    <dbReference type="NCBI Taxonomy" id="330836"/>
    <lineage>
        <taxon>Bacteria</taxon>
        <taxon>Bacillati</taxon>
        <taxon>Actinomycetota</taxon>
        <taxon>Actinomycetes</taxon>
        <taxon>Micrococcales</taxon>
        <taxon>Intrasporangiaceae</taxon>
        <taxon>Nostocoides</taxon>
    </lineage>
</organism>
<name>A0ABN2LD91_9MICO</name>
<dbReference type="Pfam" id="PF01381">
    <property type="entry name" value="HTH_3"/>
    <property type="match status" value="1"/>
</dbReference>
<proteinExistence type="predicted"/>
<dbReference type="SMART" id="SM00530">
    <property type="entry name" value="HTH_XRE"/>
    <property type="match status" value="1"/>
</dbReference>
<dbReference type="Proteomes" id="UP001499938">
    <property type="component" value="Unassembled WGS sequence"/>
</dbReference>
<evidence type="ECO:0000313" key="4">
    <source>
        <dbReference type="Proteomes" id="UP001499938"/>
    </source>
</evidence>